<dbReference type="GO" id="GO:0000932">
    <property type="term" value="C:P-body"/>
    <property type="evidence" value="ECO:0007669"/>
    <property type="project" value="TreeGrafter"/>
</dbReference>
<keyword evidence="6" id="KW-1185">Reference proteome</keyword>
<keyword evidence="3" id="KW-0694">RNA-binding</keyword>
<evidence type="ECO:0000259" key="4">
    <source>
        <dbReference type="Pfam" id="PF07647"/>
    </source>
</evidence>
<feature type="domain" description="SAM" evidence="4">
    <location>
        <begin position="13"/>
        <end position="65"/>
    </location>
</feature>
<dbReference type="Proteomes" id="UP000053890">
    <property type="component" value="Unassembled WGS sequence"/>
</dbReference>
<protein>
    <recommendedName>
        <fullName evidence="4">SAM domain-containing protein</fullName>
    </recommendedName>
</protein>
<feature type="non-terminal residue" evidence="5">
    <location>
        <position position="65"/>
    </location>
</feature>
<dbReference type="GO" id="GO:0000289">
    <property type="term" value="P:nuclear-transcribed mRNA poly(A) tail shortening"/>
    <property type="evidence" value="ECO:0007669"/>
    <property type="project" value="TreeGrafter"/>
</dbReference>
<dbReference type="SUPFAM" id="SSF47769">
    <property type="entry name" value="SAM/Pointed domain"/>
    <property type="match status" value="1"/>
</dbReference>
<organism evidence="5 6">
    <name type="scientific">Rhodotorula graminis (strain WP1)</name>
    <dbReference type="NCBI Taxonomy" id="578459"/>
    <lineage>
        <taxon>Eukaryota</taxon>
        <taxon>Fungi</taxon>
        <taxon>Dikarya</taxon>
        <taxon>Basidiomycota</taxon>
        <taxon>Pucciniomycotina</taxon>
        <taxon>Microbotryomycetes</taxon>
        <taxon>Sporidiobolales</taxon>
        <taxon>Sporidiobolaceae</taxon>
        <taxon>Rhodotorula</taxon>
    </lineage>
</organism>
<keyword evidence="2" id="KW-0963">Cytoplasm</keyword>
<dbReference type="InterPro" id="IPR013761">
    <property type="entry name" value="SAM/pointed_sf"/>
</dbReference>
<sequence length="65" mass="7128">SGANPDEPLDMALLGDTPAWLRSLRLHKYTGIFEGSTWQEMAVMGDKDLEDKGVGALGARRKLLK</sequence>
<comment type="subcellular location">
    <subcellularLocation>
        <location evidence="1">Cytoplasm</location>
    </subcellularLocation>
</comment>
<accession>A0A194S4W7</accession>
<dbReference type="GO" id="GO:0003729">
    <property type="term" value="F:mRNA binding"/>
    <property type="evidence" value="ECO:0007669"/>
    <property type="project" value="TreeGrafter"/>
</dbReference>
<reference evidence="5 6" key="1">
    <citation type="journal article" date="2015" name="Front. Microbiol.">
        <title>Genome sequence of the plant growth promoting endophytic yeast Rhodotorula graminis WP1.</title>
        <authorList>
            <person name="Firrincieli A."/>
            <person name="Otillar R."/>
            <person name="Salamov A."/>
            <person name="Schmutz J."/>
            <person name="Khan Z."/>
            <person name="Redman R.S."/>
            <person name="Fleck N.D."/>
            <person name="Lindquist E."/>
            <person name="Grigoriev I.V."/>
            <person name="Doty S.L."/>
        </authorList>
    </citation>
    <scope>NUCLEOTIDE SEQUENCE [LARGE SCALE GENOMIC DNA]</scope>
    <source>
        <strain evidence="5 6">WP1</strain>
    </source>
</reference>
<dbReference type="PANTHER" id="PTHR12515">
    <property type="entry name" value="STERILE ALPHA MOTIF DOMAIN CONTAINING PROTEIN 4-RELATED"/>
    <property type="match status" value="1"/>
</dbReference>
<proteinExistence type="predicted"/>
<dbReference type="InterPro" id="IPR001660">
    <property type="entry name" value="SAM"/>
</dbReference>
<dbReference type="InterPro" id="IPR050897">
    <property type="entry name" value="SMAUG/VTS1_RNA-bind"/>
</dbReference>
<evidence type="ECO:0000313" key="5">
    <source>
        <dbReference type="EMBL" id="KPV75569.1"/>
    </source>
</evidence>
<evidence type="ECO:0000256" key="3">
    <source>
        <dbReference type="ARBA" id="ARBA00022884"/>
    </source>
</evidence>
<dbReference type="OMA" id="WKEMVIL"/>
<dbReference type="RefSeq" id="XP_018271618.1">
    <property type="nucleotide sequence ID" value="XM_018418876.1"/>
</dbReference>
<dbReference type="AlphaFoldDB" id="A0A194S4W7"/>
<evidence type="ECO:0000256" key="1">
    <source>
        <dbReference type="ARBA" id="ARBA00004496"/>
    </source>
</evidence>
<dbReference type="EMBL" id="KQ474078">
    <property type="protein sequence ID" value="KPV75569.1"/>
    <property type="molecule type" value="Genomic_DNA"/>
</dbReference>
<dbReference type="OrthoDB" id="2155283at2759"/>
<name>A0A194S4W7_RHOGW</name>
<dbReference type="Gene3D" id="1.10.150.50">
    <property type="entry name" value="Transcription Factor, Ets-1"/>
    <property type="match status" value="1"/>
</dbReference>
<dbReference type="GeneID" id="28979323"/>
<dbReference type="Pfam" id="PF07647">
    <property type="entry name" value="SAM_2"/>
    <property type="match status" value="1"/>
</dbReference>
<feature type="non-terminal residue" evidence="5">
    <location>
        <position position="1"/>
    </location>
</feature>
<evidence type="ECO:0000313" key="6">
    <source>
        <dbReference type="Proteomes" id="UP000053890"/>
    </source>
</evidence>
<dbReference type="PANTHER" id="PTHR12515:SF5">
    <property type="entry name" value="PROTEIN SMAUG"/>
    <property type="match status" value="1"/>
</dbReference>
<evidence type="ECO:0000256" key="2">
    <source>
        <dbReference type="ARBA" id="ARBA00022490"/>
    </source>
</evidence>
<gene>
    <name evidence="5" type="ORF">RHOBADRAFT_6614</name>
</gene>